<comment type="caution">
    <text evidence="3">The sequence shown here is derived from an EMBL/GenBank/DDBJ whole genome shotgun (WGS) entry which is preliminary data.</text>
</comment>
<evidence type="ECO:0000313" key="4">
    <source>
        <dbReference type="Proteomes" id="UP000596742"/>
    </source>
</evidence>
<keyword evidence="1" id="KW-0175">Coiled coil</keyword>
<name>A0A8B6FNJ2_MYTGA</name>
<dbReference type="InterPro" id="IPR027417">
    <property type="entry name" value="P-loop_NTPase"/>
</dbReference>
<sequence length="404" mass="47419">MYNSLQTTFPMNLSEQTKNIVYIRDSFVMSDHLMPKLHYLDVNKTKRHEERFQFDPKRGVEQLRACGVLETIRISAAGYPSSIMPDRHHWRERPGQQRQFRRDGKGYKPRSRTTSKCQDAVLIFQASIRGFFGRREFEKALHTHRAVVIQRYARGWLARVRYRRVIRGIIKLQGHYRRRKAKKELQKLKKQEMNTVKQQEGEMDKMKVDLEKLRNSSGQVEKSSNKITELLAEIKALKIELEKEQIEKQDLIAEKEIMRKDKVEIANKLTEENNKLSADLELAKTQLDEQEKELADMVKAKVEAAKKQLLSELDSEREHHQKLVKEHARLQQRLENLHGEMEYLTSPQGHKRTPSDISAISLESYTSSVSPDEKKEEEENEKEDQGYGTEKSKKKKKAPAHHYC</sequence>
<dbReference type="SMART" id="SM00015">
    <property type="entry name" value="IQ"/>
    <property type="match status" value="3"/>
</dbReference>
<keyword evidence="4" id="KW-1185">Reference proteome</keyword>
<feature type="compositionally biased region" description="Polar residues" evidence="2">
    <location>
        <begin position="355"/>
        <end position="370"/>
    </location>
</feature>
<protein>
    <submittedName>
        <fullName evidence="3">Myosin V</fullName>
    </submittedName>
</protein>
<feature type="coiled-coil region" evidence="1">
    <location>
        <begin position="178"/>
        <end position="340"/>
    </location>
</feature>
<feature type="compositionally biased region" description="Basic residues" evidence="2">
    <location>
        <begin position="392"/>
        <end position="404"/>
    </location>
</feature>
<dbReference type="EMBL" id="UYJE01007078">
    <property type="protein sequence ID" value="VDI51604.1"/>
    <property type="molecule type" value="Genomic_DNA"/>
</dbReference>
<dbReference type="InterPro" id="IPR051724">
    <property type="entry name" value="Actin_motor_Myosin"/>
</dbReference>
<dbReference type="InterPro" id="IPR000048">
    <property type="entry name" value="IQ_motif_EF-hand-BS"/>
</dbReference>
<feature type="compositionally biased region" description="Basic and acidic residues" evidence="2">
    <location>
        <begin position="85"/>
        <end position="106"/>
    </location>
</feature>
<dbReference type="Proteomes" id="UP000596742">
    <property type="component" value="Unassembled WGS sequence"/>
</dbReference>
<organism evidence="3 4">
    <name type="scientific">Mytilus galloprovincialis</name>
    <name type="common">Mediterranean mussel</name>
    <dbReference type="NCBI Taxonomy" id="29158"/>
    <lineage>
        <taxon>Eukaryota</taxon>
        <taxon>Metazoa</taxon>
        <taxon>Spiralia</taxon>
        <taxon>Lophotrochozoa</taxon>
        <taxon>Mollusca</taxon>
        <taxon>Bivalvia</taxon>
        <taxon>Autobranchia</taxon>
        <taxon>Pteriomorphia</taxon>
        <taxon>Mytilida</taxon>
        <taxon>Mytiloidea</taxon>
        <taxon>Mytilidae</taxon>
        <taxon>Mytilinae</taxon>
        <taxon>Mytilus</taxon>
    </lineage>
</organism>
<dbReference type="Pfam" id="PF00612">
    <property type="entry name" value="IQ"/>
    <property type="match status" value="2"/>
</dbReference>
<dbReference type="AlphaFoldDB" id="A0A8B6FNJ2"/>
<gene>
    <name evidence="3" type="ORF">MGAL_10B054803</name>
</gene>
<dbReference type="PROSITE" id="PS50096">
    <property type="entry name" value="IQ"/>
    <property type="match status" value="2"/>
</dbReference>
<proteinExistence type="predicted"/>
<evidence type="ECO:0000256" key="1">
    <source>
        <dbReference type="SAM" id="Coils"/>
    </source>
</evidence>
<dbReference type="SUPFAM" id="SSF52540">
    <property type="entry name" value="P-loop containing nucleoside triphosphate hydrolases"/>
    <property type="match status" value="1"/>
</dbReference>
<accession>A0A8B6FNJ2</accession>
<evidence type="ECO:0000313" key="3">
    <source>
        <dbReference type="EMBL" id="VDI51604.1"/>
    </source>
</evidence>
<dbReference type="Gene3D" id="1.20.5.190">
    <property type="match status" value="1"/>
</dbReference>
<feature type="region of interest" description="Disordered" evidence="2">
    <location>
        <begin position="84"/>
        <end position="112"/>
    </location>
</feature>
<feature type="region of interest" description="Disordered" evidence="2">
    <location>
        <begin position="341"/>
        <end position="404"/>
    </location>
</feature>
<dbReference type="PANTHER" id="PTHR46049:SF5">
    <property type="entry name" value="PLECKSTRIN HOMOLOGY DOMAIN-CONTAINING FAMILY H MEMBER 3"/>
    <property type="match status" value="1"/>
</dbReference>
<dbReference type="PANTHER" id="PTHR46049">
    <property type="entry name" value="AGAP003327-PA"/>
    <property type="match status" value="1"/>
</dbReference>
<evidence type="ECO:0000256" key="2">
    <source>
        <dbReference type="SAM" id="MobiDB-lite"/>
    </source>
</evidence>
<dbReference type="OrthoDB" id="6108017at2759"/>
<reference evidence="3" key="1">
    <citation type="submission" date="2018-11" db="EMBL/GenBank/DDBJ databases">
        <authorList>
            <person name="Alioto T."/>
            <person name="Alioto T."/>
        </authorList>
    </citation>
    <scope>NUCLEOTIDE SEQUENCE</scope>
</reference>